<dbReference type="GO" id="GO:0016020">
    <property type="term" value="C:membrane"/>
    <property type="evidence" value="ECO:0007669"/>
    <property type="project" value="UniProtKB-UniRule"/>
</dbReference>
<proteinExistence type="predicted"/>
<feature type="domain" description="CNNM transmembrane" evidence="2">
    <location>
        <begin position="3"/>
        <end position="52"/>
    </location>
</feature>
<accession>H5TMX2</accession>
<evidence type="ECO:0000259" key="2">
    <source>
        <dbReference type="PROSITE" id="PS51846"/>
    </source>
</evidence>
<feature type="non-terminal residue" evidence="3">
    <location>
        <position position="52"/>
    </location>
</feature>
<keyword evidence="1" id="KW-0812">Transmembrane</keyword>
<dbReference type="AlphaFoldDB" id="H5TMX2"/>
<protein>
    <recommendedName>
        <fullName evidence="2">CNNM transmembrane domain-containing protein</fullName>
    </recommendedName>
</protein>
<evidence type="ECO:0000256" key="1">
    <source>
        <dbReference type="PROSITE-ProRule" id="PRU01193"/>
    </source>
</evidence>
<reference evidence="3" key="1">
    <citation type="submission" date="2012-02" db="EMBL/GenBank/DDBJ databases">
        <title>Whole genome shotgun sequence of Gordonia otitidis NBRC 100426.</title>
        <authorList>
            <person name="Yoshida I."/>
            <person name="Hosoyama A."/>
            <person name="Tsuchikane K."/>
            <person name="Katsumata H."/>
            <person name="Yamazaki S."/>
            <person name="Fujita N."/>
        </authorList>
    </citation>
    <scope>NUCLEOTIDE SEQUENCE [LARGE SCALE GENOMIC DNA]</scope>
    <source>
        <strain evidence="3">NBRC 100426</strain>
    </source>
</reference>
<dbReference type="InterPro" id="IPR002550">
    <property type="entry name" value="CNNM"/>
</dbReference>
<comment type="caution">
    <text evidence="3">The sequence shown here is derived from an EMBL/GenBank/DDBJ whole genome shotgun (WGS) entry which is preliminary data.</text>
</comment>
<keyword evidence="4" id="KW-1185">Reference proteome</keyword>
<dbReference type="EMBL" id="BAFB01000124">
    <property type="protein sequence ID" value="GAB34826.1"/>
    <property type="molecule type" value="Genomic_DNA"/>
</dbReference>
<dbReference type="Proteomes" id="UP000005038">
    <property type="component" value="Unassembled WGS sequence"/>
</dbReference>
<keyword evidence="1" id="KW-1133">Transmembrane helix</keyword>
<evidence type="ECO:0000313" key="3">
    <source>
        <dbReference type="EMBL" id="GAB34826.1"/>
    </source>
</evidence>
<dbReference type="RefSeq" id="WP_007239055.1">
    <property type="nucleotide sequence ID" value="NZ_BAFB01000124.1"/>
</dbReference>
<dbReference type="PROSITE" id="PS51846">
    <property type="entry name" value="CNNM"/>
    <property type="match status" value="1"/>
</dbReference>
<dbReference type="STRING" id="1108044.GOOTI_124_00010"/>
<keyword evidence="1" id="KW-0472">Membrane</keyword>
<dbReference type="Pfam" id="PF01595">
    <property type="entry name" value="CNNM"/>
    <property type="match status" value="1"/>
</dbReference>
<organism evidence="3 4">
    <name type="scientific">Gordonia otitidis (strain DSM 44809 / CCUG 52243 / JCM 12355 / NBRC 100426 / IFM 10032)</name>
    <dbReference type="NCBI Taxonomy" id="1108044"/>
    <lineage>
        <taxon>Bacteria</taxon>
        <taxon>Bacillati</taxon>
        <taxon>Actinomycetota</taxon>
        <taxon>Actinomycetes</taxon>
        <taxon>Mycobacteriales</taxon>
        <taxon>Gordoniaceae</taxon>
        <taxon>Gordonia</taxon>
    </lineage>
</organism>
<evidence type="ECO:0000313" key="4">
    <source>
        <dbReference type="Proteomes" id="UP000005038"/>
    </source>
</evidence>
<name>H5TMX2_GORO1</name>
<gene>
    <name evidence="3" type="ORF">GOOTI_124_00010</name>
</gene>
<sequence length="52" mass="5449">MMIVLGIVLGILVVFAITALTGYFVAQEFAYMAVDRSRLKALAADGDASAAN</sequence>